<keyword evidence="2" id="KW-0106">Calcium</keyword>
<dbReference type="GO" id="GO:0005509">
    <property type="term" value="F:calcium ion binding"/>
    <property type="evidence" value="ECO:0007669"/>
    <property type="project" value="InterPro"/>
</dbReference>
<dbReference type="PANTHER" id="PTHR23048">
    <property type="entry name" value="MYOSIN LIGHT CHAIN 1, 3"/>
    <property type="match status" value="1"/>
</dbReference>
<dbReference type="InterPro" id="IPR011992">
    <property type="entry name" value="EF-hand-dom_pair"/>
</dbReference>
<feature type="domain" description="EF-hand" evidence="3">
    <location>
        <begin position="117"/>
        <end position="149"/>
    </location>
</feature>
<sequence length="149" mass="16628">MSSHLSESQISEFKEAFSLFDQDGDGMIANSEIGTVIRSLGQNISQRELGELIKEVDTGKRGSVDFPEFLTMMARKLKDGDNAADIKAAFRMFDPKGTGFVNASELRHVLTSMGEKLSRDEVEEMIRDANVDAQGRIQMDDFMRVMLAK</sequence>
<evidence type="ECO:0000313" key="4">
    <source>
        <dbReference type="EMBL" id="KAJ3141449.1"/>
    </source>
</evidence>
<dbReference type="InterPro" id="IPR002048">
    <property type="entry name" value="EF_hand_dom"/>
</dbReference>
<gene>
    <name evidence="4" type="ORF">HK100_006666</name>
</gene>
<dbReference type="SUPFAM" id="SSF47473">
    <property type="entry name" value="EF-hand"/>
    <property type="match status" value="1"/>
</dbReference>
<dbReference type="GO" id="GO:0016460">
    <property type="term" value="C:myosin II complex"/>
    <property type="evidence" value="ECO:0007669"/>
    <property type="project" value="TreeGrafter"/>
</dbReference>
<dbReference type="CDD" id="cd00051">
    <property type="entry name" value="EFh"/>
    <property type="match status" value="2"/>
</dbReference>
<evidence type="ECO:0000313" key="5">
    <source>
        <dbReference type="Proteomes" id="UP001211907"/>
    </source>
</evidence>
<feature type="domain" description="EF-hand" evidence="3">
    <location>
        <begin position="81"/>
        <end position="116"/>
    </location>
</feature>
<evidence type="ECO:0000256" key="2">
    <source>
        <dbReference type="ARBA" id="ARBA00022837"/>
    </source>
</evidence>
<evidence type="ECO:0000256" key="1">
    <source>
        <dbReference type="ARBA" id="ARBA00022737"/>
    </source>
</evidence>
<dbReference type="FunFam" id="1.10.238.10:FF:000527">
    <property type="entry name" value="Calmodulin-3"/>
    <property type="match status" value="1"/>
</dbReference>
<dbReference type="Pfam" id="PF13499">
    <property type="entry name" value="EF-hand_7"/>
    <property type="match status" value="2"/>
</dbReference>
<keyword evidence="5" id="KW-1185">Reference proteome</keyword>
<dbReference type="InterPro" id="IPR018247">
    <property type="entry name" value="EF_Hand_1_Ca_BS"/>
</dbReference>
<dbReference type="PANTHER" id="PTHR23048:SF0">
    <property type="entry name" value="CALMODULIN LIKE 3"/>
    <property type="match status" value="1"/>
</dbReference>
<dbReference type="EMBL" id="JADGJH010000031">
    <property type="protein sequence ID" value="KAJ3141449.1"/>
    <property type="molecule type" value="Genomic_DNA"/>
</dbReference>
<dbReference type="PROSITE" id="PS50222">
    <property type="entry name" value="EF_HAND_2"/>
    <property type="match status" value="4"/>
</dbReference>
<dbReference type="Proteomes" id="UP001211907">
    <property type="component" value="Unassembled WGS sequence"/>
</dbReference>
<feature type="domain" description="EF-hand" evidence="3">
    <location>
        <begin position="8"/>
        <end position="43"/>
    </location>
</feature>
<keyword evidence="1" id="KW-0677">Repeat</keyword>
<comment type="caution">
    <text evidence="4">The sequence shown here is derived from an EMBL/GenBank/DDBJ whole genome shotgun (WGS) entry which is preliminary data.</text>
</comment>
<name>A0AAD5XIB8_9FUNG</name>
<proteinExistence type="predicted"/>
<feature type="domain" description="EF-hand" evidence="3">
    <location>
        <begin position="44"/>
        <end position="79"/>
    </location>
</feature>
<dbReference type="SMART" id="SM00054">
    <property type="entry name" value="EFh"/>
    <property type="match status" value="4"/>
</dbReference>
<reference evidence="4" key="1">
    <citation type="submission" date="2020-05" db="EMBL/GenBank/DDBJ databases">
        <title>Phylogenomic resolution of chytrid fungi.</title>
        <authorList>
            <person name="Stajich J.E."/>
            <person name="Amses K."/>
            <person name="Simmons R."/>
            <person name="Seto K."/>
            <person name="Myers J."/>
            <person name="Bonds A."/>
            <person name="Quandt C.A."/>
            <person name="Barry K."/>
            <person name="Liu P."/>
            <person name="Grigoriev I."/>
            <person name="Longcore J.E."/>
            <person name="James T.Y."/>
        </authorList>
    </citation>
    <scope>NUCLEOTIDE SEQUENCE</scope>
    <source>
        <strain evidence="4">JEL0513</strain>
    </source>
</reference>
<organism evidence="4 5">
    <name type="scientific">Physocladia obscura</name>
    <dbReference type="NCBI Taxonomy" id="109957"/>
    <lineage>
        <taxon>Eukaryota</taxon>
        <taxon>Fungi</taxon>
        <taxon>Fungi incertae sedis</taxon>
        <taxon>Chytridiomycota</taxon>
        <taxon>Chytridiomycota incertae sedis</taxon>
        <taxon>Chytridiomycetes</taxon>
        <taxon>Chytridiales</taxon>
        <taxon>Chytriomycetaceae</taxon>
        <taxon>Physocladia</taxon>
    </lineage>
</organism>
<dbReference type="PROSITE" id="PS00018">
    <property type="entry name" value="EF_HAND_1"/>
    <property type="match status" value="1"/>
</dbReference>
<dbReference type="InterPro" id="IPR050230">
    <property type="entry name" value="CALM/Myosin/TropC-like"/>
</dbReference>
<accession>A0AAD5XIB8</accession>
<protein>
    <recommendedName>
        <fullName evidence="3">EF-hand domain-containing protein</fullName>
    </recommendedName>
</protein>
<evidence type="ECO:0000259" key="3">
    <source>
        <dbReference type="PROSITE" id="PS50222"/>
    </source>
</evidence>
<dbReference type="Gene3D" id="1.10.238.10">
    <property type="entry name" value="EF-hand"/>
    <property type="match status" value="2"/>
</dbReference>
<dbReference type="AlphaFoldDB" id="A0AAD5XIB8"/>